<evidence type="ECO:0000256" key="3">
    <source>
        <dbReference type="ARBA" id="ARBA00023163"/>
    </source>
</evidence>
<keyword evidence="6" id="KW-1185">Reference proteome</keyword>
<dbReference type="InterPro" id="IPR036388">
    <property type="entry name" value="WH-like_DNA-bd_sf"/>
</dbReference>
<name>A0A1T5KG33_9BACT</name>
<evidence type="ECO:0000313" key="6">
    <source>
        <dbReference type="Proteomes" id="UP000190961"/>
    </source>
</evidence>
<dbReference type="PANTHER" id="PTHR33204:SF39">
    <property type="entry name" value="TRANSCRIPTIONAL REGULATORY PROTEIN"/>
    <property type="match status" value="1"/>
</dbReference>
<dbReference type="PANTHER" id="PTHR33204">
    <property type="entry name" value="TRANSCRIPTIONAL REGULATOR, MARR FAMILY"/>
    <property type="match status" value="1"/>
</dbReference>
<dbReference type="InterPro" id="IPR002577">
    <property type="entry name" value="HTH_HxlR"/>
</dbReference>
<dbReference type="PROSITE" id="PS51118">
    <property type="entry name" value="HTH_HXLR"/>
    <property type="match status" value="1"/>
</dbReference>
<dbReference type="SUPFAM" id="SSF46785">
    <property type="entry name" value="Winged helix' DNA-binding domain"/>
    <property type="match status" value="1"/>
</dbReference>
<protein>
    <submittedName>
        <fullName evidence="5">Transcriptional regulator, HxlR family</fullName>
    </submittedName>
</protein>
<keyword evidence="3" id="KW-0804">Transcription</keyword>
<dbReference type="Proteomes" id="UP000190961">
    <property type="component" value="Unassembled WGS sequence"/>
</dbReference>
<keyword evidence="2" id="KW-0238">DNA-binding</keyword>
<dbReference type="Gene3D" id="1.10.10.10">
    <property type="entry name" value="Winged helix-like DNA-binding domain superfamily/Winged helix DNA-binding domain"/>
    <property type="match status" value="1"/>
</dbReference>
<accession>A0A1T5KG33</accession>
<dbReference type="EMBL" id="FUZU01000001">
    <property type="protein sequence ID" value="SKC62479.1"/>
    <property type="molecule type" value="Genomic_DNA"/>
</dbReference>
<dbReference type="GO" id="GO:0003677">
    <property type="term" value="F:DNA binding"/>
    <property type="evidence" value="ECO:0007669"/>
    <property type="project" value="UniProtKB-KW"/>
</dbReference>
<organism evidence="5 6">
    <name type="scientific">Ohtaekwangia koreensis</name>
    <dbReference type="NCBI Taxonomy" id="688867"/>
    <lineage>
        <taxon>Bacteria</taxon>
        <taxon>Pseudomonadati</taxon>
        <taxon>Bacteroidota</taxon>
        <taxon>Cytophagia</taxon>
        <taxon>Cytophagales</taxon>
        <taxon>Fulvivirgaceae</taxon>
        <taxon>Ohtaekwangia</taxon>
    </lineage>
</organism>
<feature type="domain" description="HTH hxlR-type" evidence="4">
    <location>
        <begin position="15"/>
        <end position="114"/>
    </location>
</feature>
<evidence type="ECO:0000313" key="5">
    <source>
        <dbReference type="EMBL" id="SKC62479.1"/>
    </source>
</evidence>
<gene>
    <name evidence="5" type="ORF">SAMN05660236_2129</name>
</gene>
<proteinExistence type="predicted"/>
<dbReference type="OrthoDB" id="8231503at2"/>
<sequence>MHTDEFGKVVSANDCPIRTVFGRIGDKWSALVIIHLGEQETLRFNELHSMISDLSQKVLTVTLKALEADGLISRKIYPEVPPKVEYSLTDLGKSLLPAMNPLIQWSFANMPTIVASRAKYGNKK</sequence>
<keyword evidence="1" id="KW-0805">Transcription regulation</keyword>
<dbReference type="STRING" id="688867.SAMN05660236_2129"/>
<dbReference type="Pfam" id="PF01638">
    <property type="entry name" value="HxlR"/>
    <property type="match status" value="1"/>
</dbReference>
<evidence type="ECO:0000256" key="2">
    <source>
        <dbReference type="ARBA" id="ARBA00023125"/>
    </source>
</evidence>
<dbReference type="RefSeq" id="WP_079686612.1">
    <property type="nucleotide sequence ID" value="NZ_FUZU01000001.1"/>
</dbReference>
<dbReference type="InterPro" id="IPR036390">
    <property type="entry name" value="WH_DNA-bd_sf"/>
</dbReference>
<dbReference type="AlphaFoldDB" id="A0A1T5KG33"/>
<reference evidence="5 6" key="1">
    <citation type="submission" date="2017-02" db="EMBL/GenBank/DDBJ databases">
        <authorList>
            <person name="Peterson S.W."/>
        </authorList>
    </citation>
    <scope>NUCLEOTIDE SEQUENCE [LARGE SCALE GENOMIC DNA]</scope>
    <source>
        <strain evidence="5 6">DSM 25262</strain>
    </source>
</reference>
<evidence type="ECO:0000256" key="1">
    <source>
        <dbReference type="ARBA" id="ARBA00023015"/>
    </source>
</evidence>
<evidence type="ECO:0000259" key="4">
    <source>
        <dbReference type="PROSITE" id="PS51118"/>
    </source>
</evidence>